<dbReference type="AlphaFoldDB" id="T1HM47"/>
<protein>
    <submittedName>
        <fullName evidence="2">Uncharacterized protein</fullName>
    </submittedName>
</protein>
<sequence>MDRSLFKMKMPSQIKSDDNFDYNEPVSPTNLEQPTDFSEYMWMENEEEFDKQ</sequence>
<proteinExistence type="predicted"/>
<keyword evidence="3" id="KW-1185">Reference proteome</keyword>
<dbReference type="EnsemblMetazoa" id="RPRC005121-RA">
    <property type="protein sequence ID" value="RPRC005121-PA"/>
    <property type="gene ID" value="RPRC005121"/>
</dbReference>
<name>T1HM47_RHOPR</name>
<accession>T1HM47</accession>
<dbReference type="InParanoid" id="T1HM47"/>
<evidence type="ECO:0000256" key="1">
    <source>
        <dbReference type="SAM" id="MobiDB-lite"/>
    </source>
</evidence>
<dbReference type="EMBL" id="ACPB03013411">
    <property type="status" value="NOT_ANNOTATED_CDS"/>
    <property type="molecule type" value="Genomic_DNA"/>
</dbReference>
<feature type="compositionally biased region" description="Polar residues" evidence="1">
    <location>
        <begin position="26"/>
        <end position="36"/>
    </location>
</feature>
<dbReference type="VEuPathDB" id="VectorBase:RPRC005121"/>
<evidence type="ECO:0000313" key="2">
    <source>
        <dbReference type="EnsemblMetazoa" id="RPRC005121-PA"/>
    </source>
</evidence>
<dbReference type="Proteomes" id="UP000015103">
    <property type="component" value="Unassembled WGS sequence"/>
</dbReference>
<feature type="region of interest" description="Disordered" evidence="1">
    <location>
        <begin position="1"/>
        <end position="38"/>
    </location>
</feature>
<dbReference type="HOGENOM" id="CLU_3093514_0_0_1"/>
<evidence type="ECO:0000313" key="3">
    <source>
        <dbReference type="Proteomes" id="UP000015103"/>
    </source>
</evidence>
<reference evidence="2" key="1">
    <citation type="submission" date="2015-05" db="UniProtKB">
        <authorList>
            <consortium name="EnsemblMetazoa"/>
        </authorList>
    </citation>
    <scope>IDENTIFICATION</scope>
</reference>
<organism evidence="2 3">
    <name type="scientific">Rhodnius prolixus</name>
    <name type="common">Triatomid bug</name>
    <dbReference type="NCBI Taxonomy" id="13249"/>
    <lineage>
        <taxon>Eukaryota</taxon>
        <taxon>Metazoa</taxon>
        <taxon>Ecdysozoa</taxon>
        <taxon>Arthropoda</taxon>
        <taxon>Hexapoda</taxon>
        <taxon>Insecta</taxon>
        <taxon>Pterygota</taxon>
        <taxon>Neoptera</taxon>
        <taxon>Paraneoptera</taxon>
        <taxon>Hemiptera</taxon>
        <taxon>Heteroptera</taxon>
        <taxon>Panheteroptera</taxon>
        <taxon>Cimicomorpha</taxon>
        <taxon>Reduviidae</taxon>
        <taxon>Triatominae</taxon>
        <taxon>Rhodnius</taxon>
    </lineage>
</organism>